<dbReference type="PANTHER" id="PTHR10027">
    <property type="entry name" value="CALCIUM-ACTIVATED POTASSIUM CHANNEL ALPHA CHAIN"/>
    <property type="match status" value="1"/>
</dbReference>
<keyword evidence="3" id="KW-0633">Potassium transport</keyword>
<proteinExistence type="predicted"/>
<keyword evidence="9" id="KW-0406">Ion transport</keyword>
<keyword evidence="10" id="KW-0472">Membrane</keyword>
<keyword evidence="8" id="KW-1133">Transmembrane helix</keyword>
<keyword evidence="11 15" id="KW-0407">Ion channel</keyword>
<dbReference type="Gene3D" id="3.40.50.720">
    <property type="entry name" value="NAD(P)-binding Rossmann-like Domain"/>
    <property type="match status" value="1"/>
</dbReference>
<keyword evidence="5" id="KW-0631">Potassium channel</keyword>
<dbReference type="Pfam" id="PF22614">
    <property type="entry name" value="Slo-like_RCK"/>
    <property type="match status" value="1"/>
</dbReference>
<dbReference type="OrthoDB" id="10035564at2759"/>
<evidence type="ECO:0000259" key="14">
    <source>
        <dbReference type="Pfam" id="PF22614"/>
    </source>
</evidence>
<evidence type="ECO:0000313" key="15">
    <source>
        <dbReference type="EMBL" id="OQV21627.1"/>
    </source>
</evidence>
<evidence type="ECO:0000256" key="5">
    <source>
        <dbReference type="ARBA" id="ARBA00022826"/>
    </source>
</evidence>
<dbReference type="GO" id="GO:0060072">
    <property type="term" value="F:large conductance calcium-activated potassium channel activity"/>
    <property type="evidence" value="ECO:0007669"/>
    <property type="project" value="TreeGrafter"/>
</dbReference>
<gene>
    <name evidence="15" type="ORF">BV898_04527</name>
</gene>
<evidence type="ECO:0000256" key="11">
    <source>
        <dbReference type="ARBA" id="ARBA00023303"/>
    </source>
</evidence>
<dbReference type="Pfam" id="PF21014">
    <property type="entry name" value="Slowpoke_C"/>
    <property type="match status" value="1"/>
</dbReference>
<dbReference type="Pfam" id="PF03493">
    <property type="entry name" value="BK_channel_a"/>
    <property type="match status" value="1"/>
</dbReference>
<dbReference type="InterPro" id="IPR048735">
    <property type="entry name" value="Slowpoke-like_C"/>
</dbReference>
<protein>
    <submittedName>
        <fullName evidence="15">Potassium channel subfamily U member 1</fullName>
    </submittedName>
</protein>
<evidence type="ECO:0000256" key="3">
    <source>
        <dbReference type="ARBA" id="ARBA00022538"/>
    </source>
</evidence>
<evidence type="ECO:0000313" key="16">
    <source>
        <dbReference type="Proteomes" id="UP000192578"/>
    </source>
</evidence>
<evidence type="ECO:0000256" key="8">
    <source>
        <dbReference type="ARBA" id="ARBA00022989"/>
    </source>
</evidence>
<keyword evidence="7" id="KW-0630">Potassium</keyword>
<evidence type="ECO:0000256" key="10">
    <source>
        <dbReference type="ARBA" id="ARBA00023136"/>
    </source>
</evidence>
<keyword evidence="16" id="KW-1185">Reference proteome</keyword>
<feature type="domain" description="Calcium-activated potassium channel BK alpha subunit" evidence="12">
    <location>
        <begin position="1"/>
        <end position="86"/>
    </location>
</feature>
<evidence type="ECO:0000256" key="7">
    <source>
        <dbReference type="ARBA" id="ARBA00022958"/>
    </source>
</evidence>
<evidence type="ECO:0000259" key="13">
    <source>
        <dbReference type="Pfam" id="PF21014"/>
    </source>
</evidence>
<evidence type="ECO:0000256" key="4">
    <source>
        <dbReference type="ARBA" id="ARBA00022692"/>
    </source>
</evidence>
<accession>A0A1W0X293</accession>
<evidence type="ECO:0000256" key="2">
    <source>
        <dbReference type="ARBA" id="ARBA00022448"/>
    </source>
</evidence>
<keyword evidence="4" id="KW-0812">Transmembrane</keyword>
<name>A0A1W0X293_HYPEX</name>
<dbReference type="Proteomes" id="UP000192578">
    <property type="component" value="Unassembled WGS sequence"/>
</dbReference>
<dbReference type="EMBL" id="MTYJ01000022">
    <property type="protein sequence ID" value="OQV21627.1"/>
    <property type="molecule type" value="Genomic_DNA"/>
</dbReference>
<dbReference type="InterPro" id="IPR003148">
    <property type="entry name" value="RCK_N"/>
</dbReference>
<dbReference type="AlphaFoldDB" id="A0A1W0X293"/>
<keyword evidence="2" id="KW-0813">Transport</keyword>
<keyword evidence="6" id="KW-0851">Voltage-gated channel</keyword>
<sequence length="647" mass="72138">MGFLAMSCQAMGFSTLMTNLLHCYPMSQTRQAHSKEDLETEILDLYNAGFGAKLRVHRMSSFYNDMTFQEAAKHSYTNLDLLLIGLFKRPSFTAHLPGAFAGSGDFVINPSGHARISANHLGIFVANEIAIVERAWLFCKDCHAGIKSAIEVKACGCASQKTDALARPEVDPVRKFWQQSQQIRRSDSSALDSEFPIGKHNNSVRYSKVSLPYMDNEANVARQGSPVISAMGRYHQAPIRTVTEALIANVEGDYRRLASHIVVCILAEEGAPSLCLQELIAPLRSSSIPYSSLRDVILFGNVKFIEAEWNSLAQFPKVHVVQGNATEWKHLELASIRTCSVCVVLSSKNNRSLNDVSDDQRAVLATLNLRSVECGFRVANLTGERRGNNSHLDIVTSMDHDENVRFLEHGDPADTSAVAQTRSYMAGEILVNSFVESLTISTYFNPLAMPLIESFIYGHSHFAQRADHPDIPGNAKEYLRQSCLNLIRIGDGVLAGILSGEPYCDVVTHALEHGAVCLGLFRRFPDPVDEDQADPTVTRRRRCVITAPPRETLVQSDDLVFVFTSTVQKRPSNVITHKIQLVDYNGLHEREFSEGRLAAQDDWDKIPPSQRFERLMDDMKEDLLKHRASLQAANQKFLQSPYKNAKK</sequence>
<dbReference type="GO" id="GO:0034702">
    <property type="term" value="C:monoatomic ion channel complex"/>
    <property type="evidence" value="ECO:0007669"/>
    <property type="project" value="UniProtKB-KW"/>
</dbReference>
<comment type="subcellular location">
    <subcellularLocation>
        <location evidence="1">Membrane</location>
        <topology evidence="1">Multi-pass membrane protein</topology>
    </subcellularLocation>
</comment>
<feature type="domain" description="Ca2+-activated K+ channel Slowpoke-like C-terminal" evidence="13">
    <location>
        <begin position="483"/>
        <end position="563"/>
    </location>
</feature>
<dbReference type="InterPro" id="IPR047871">
    <property type="entry name" value="K_chnl_Slo-like"/>
</dbReference>
<organism evidence="15 16">
    <name type="scientific">Hypsibius exemplaris</name>
    <name type="common">Freshwater tardigrade</name>
    <dbReference type="NCBI Taxonomy" id="2072580"/>
    <lineage>
        <taxon>Eukaryota</taxon>
        <taxon>Metazoa</taxon>
        <taxon>Ecdysozoa</taxon>
        <taxon>Tardigrada</taxon>
        <taxon>Eutardigrada</taxon>
        <taxon>Parachela</taxon>
        <taxon>Hypsibioidea</taxon>
        <taxon>Hypsibiidae</taxon>
        <taxon>Hypsibius</taxon>
    </lineage>
</organism>
<reference evidence="16" key="1">
    <citation type="submission" date="2017-01" db="EMBL/GenBank/DDBJ databases">
        <title>Comparative genomics of anhydrobiosis in the tardigrade Hypsibius dujardini.</title>
        <authorList>
            <person name="Yoshida Y."/>
            <person name="Koutsovoulos G."/>
            <person name="Laetsch D."/>
            <person name="Stevens L."/>
            <person name="Kumar S."/>
            <person name="Horikawa D."/>
            <person name="Ishino K."/>
            <person name="Komine S."/>
            <person name="Tomita M."/>
            <person name="Blaxter M."/>
            <person name="Arakawa K."/>
        </authorList>
    </citation>
    <scope>NUCLEOTIDE SEQUENCE [LARGE SCALE GENOMIC DNA]</scope>
    <source>
        <strain evidence="16">Z151</strain>
    </source>
</reference>
<evidence type="ECO:0000259" key="12">
    <source>
        <dbReference type="Pfam" id="PF03493"/>
    </source>
</evidence>
<comment type="caution">
    <text evidence="15">The sequence shown here is derived from an EMBL/GenBank/DDBJ whole genome shotgun (WGS) entry which is preliminary data.</text>
</comment>
<feature type="domain" description="RCK N-terminal" evidence="14">
    <location>
        <begin position="258"/>
        <end position="372"/>
    </location>
</feature>
<dbReference type="InterPro" id="IPR003929">
    <property type="entry name" value="K_chnl_BK_asu"/>
</dbReference>
<evidence type="ECO:0000256" key="6">
    <source>
        <dbReference type="ARBA" id="ARBA00022882"/>
    </source>
</evidence>
<evidence type="ECO:0000256" key="9">
    <source>
        <dbReference type="ARBA" id="ARBA00023065"/>
    </source>
</evidence>
<dbReference type="PANTHER" id="PTHR10027:SF33">
    <property type="entry name" value="CALCIUM-ACTIVATED POTASSIUM CHANNEL SUBUNIT ALPHA-1-RELATED"/>
    <property type="match status" value="1"/>
</dbReference>
<evidence type="ECO:0000256" key="1">
    <source>
        <dbReference type="ARBA" id="ARBA00004141"/>
    </source>
</evidence>